<organism evidence="4 5">
    <name type="scientific">Rhizobium herbae</name>
    <dbReference type="NCBI Taxonomy" id="508661"/>
    <lineage>
        <taxon>Bacteria</taxon>
        <taxon>Pseudomonadati</taxon>
        <taxon>Pseudomonadota</taxon>
        <taxon>Alphaproteobacteria</taxon>
        <taxon>Hyphomicrobiales</taxon>
        <taxon>Rhizobiaceae</taxon>
        <taxon>Rhizobium/Agrobacterium group</taxon>
        <taxon>Rhizobium</taxon>
    </lineage>
</organism>
<evidence type="ECO:0000256" key="1">
    <source>
        <dbReference type="ARBA" id="ARBA00006484"/>
    </source>
</evidence>
<dbReference type="PANTHER" id="PTHR44169">
    <property type="entry name" value="NADPH-DEPENDENT 1-ACYLDIHYDROXYACETONE PHOSPHATE REDUCTASE"/>
    <property type="match status" value="1"/>
</dbReference>
<dbReference type="Pfam" id="PF00106">
    <property type="entry name" value="adh_short"/>
    <property type="match status" value="1"/>
</dbReference>
<dbReference type="PRINTS" id="PR00080">
    <property type="entry name" value="SDRFAMILY"/>
</dbReference>
<dbReference type="InterPro" id="IPR002347">
    <property type="entry name" value="SDR_fam"/>
</dbReference>
<dbReference type="Proteomes" id="UP000823786">
    <property type="component" value="Unassembled WGS sequence"/>
</dbReference>
<gene>
    <name evidence="4" type="ORF">J2Z75_004648</name>
</gene>
<keyword evidence="5" id="KW-1185">Reference proteome</keyword>
<comment type="caution">
    <text evidence="4">The sequence shown here is derived from an EMBL/GenBank/DDBJ whole genome shotgun (WGS) entry which is preliminary data.</text>
</comment>
<keyword evidence="2" id="KW-0560">Oxidoreductase</keyword>
<sequence>MSQKIENAVALVTGANRGIGREFVTELLRRGASKIYLGARDPASLADLVAVDPARLVPLKLDVTKAADVAEAAKEATDVTLLINNAGFAGGQGVISASDISIARQEMDVNYFGVLALSKAFAPILAKVPQSSIVNVLSFLSLVTLPSAGTYSASKAAGLAASRSIRAELQSQGTQVVATMPVQVETDMGRNLPEPRLQPIDVVSETLDAVETGVEEVFPGELTRNVAAAFAADPKGVQAHMLTRLPG</sequence>
<evidence type="ECO:0000313" key="5">
    <source>
        <dbReference type="Proteomes" id="UP000823786"/>
    </source>
</evidence>
<comment type="similarity">
    <text evidence="1 3">Belongs to the short-chain dehydrogenases/reductases (SDR) family.</text>
</comment>
<name>A0ABS4ET46_9HYPH</name>
<evidence type="ECO:0000313" key="4">
    <source>
        <dbReference type="EMBL" id="MBP1861120.1"/>
    </source>
</evidence>
<dbReference type="RefSeq" id="WP_209855106.1">
    <property type="nucleotide sequence ID" value="NZ_JAGGJV010000009.1"/>
</dbReference>
<protein>
    <submittedName>
        <fullName evidence="4">Short-subunit dehydrogenase</fullName>
    </submittedName>
</protein>
<evidence type="ECO:0000256" key="2">
    <source>
        <dbReference type="ARBA" id="ARBA00023002"/>
    </source>
</evidence>
<dbReference type="InterPro" id="IPR036291">
    <property type="entry name" value="NAD(P)-bd_dom_sf"/>
</dbReference>
<dbReference type="PANTHER" id="PTHR44169:SF6">
    <property type="entry name" value="NADPH-DEPENDENT 1-ACYLDIHYDROXYACETONE PHOSPHATE REDUCTASE"/>
    <property type="match status" value="1"/>
</dbReference>
<accession>A0ABS4ET46</accession>
<dbReference type="Gene3D" id="3.40.50.720">
    <property type="entry name" value="NAD(P)-binding Rossmann-like Domain"/>
    <property type="match status" value="1"/>
</dbReference>
<dbReference type="PRINTS" id="PR00081">
    <property type="entry name" value="GDHRDH"/>
</dbReference>
<proteinExistence type="inferred from homology"/>
<evidence type="ECO:0000256" key="3">
    <source>
        <dbReference type="RuleBase" id="RU000363"/>
    </source>
</evidence>
<dbReference type="EMBL" id="JAGGJV010000009">
    <property type="protein sequence ID" value="MBP1861120.1"/>
    <property type="molecule type" value="Genomic_DNA"/>
</dbReference>
<dbReference type="SUPFAM" id="SSF51735">
    <property type="entry name" value="NAD(P)-binding Rossmann-fold domains"/>
    <property type="match status" value="1"/>
</dbReference>
<reference evidence="4 5" key="1">
    <citation type="submission" date="2021-03" db="EMBL/GenBank/DDBJ databases">
        <title>Genomic Encyclopedia of Type Strains, Phase IV (KMG-IV): sequencing the most valuable type-strain genomes for metagenomic binning, comparative biology and taxonomic classification.</title>
        <authorList>
            <person name="Goeker M."/>
        </authorList>
    </citation>
    <scope>NUCLEOTIDE SEQUENCE [LARGE SCALE GENOMIC DNA]</scope>
    <source>
        <strain evidence="4 5">DSM 26427</strain>
    </source>
</reference>